<dbReference type="SMART" id="SM00385">
    <property type="entry name" value="CYCLIN"/>
    <property type="match status" value="2"/>
</dbReference>
<dbReference type="AlphaFoldDB" id="A0A6A2YW45"/>
<gene>
    <name evidence="9" type="ORF">F3Y22_tig00111201pilonHSYRG00075</name>
</gene>
<evidence type="ECO:0000313" key="9">
    <source>
        <dbReference type="EMBL" id="KAE8683530.1"/>
    </source>
</evidence>
<feature type="domain" description="Cyclin C-terminal" evidence="8">
    <location>
        <begin position="200"/>
        <end position="314"/>
    </location>
</feature>
<evidence type="ECO:0000256" key="2">
    <source>
        <dbReference type="ARBA" id="ARBA00022618"/>
    </source>
</evidence>
<feature type="domain" description="Cyclin-like" evidence="7">
    <location>
        <begin position="110"/>
        <end position="186"/>
    </location>
</feature>
<evidence type="ECO:0000256" key="5">
    <source>
        <dbReference type="RuleBase" id="RU000383"/>
    </source>
</evidence>
<accession>A0A6A2YW45</accession>
<dbReference type="InterPro" id="IPR039361">
    <property type="entry name" value="Cyclin"/>
</dbReference>
<feature type="domain" description="Cyclin-like" evidence="7">
    <location>
        <begin position="198"/>
        <end position="283"/>
    </location>
</feature>
<dbReference type="InterPro" id="IPR036915">
    <property type="entry name" value="Cyclin-like_sf"/>
</dbReference>
<comment type="caution">
    <text evidence="9">The sequence shown here is derived from an EMBL/GenBank/DDBJ whole genome shotgun (WGS) entry which is preliminary data.</text>
</comment>
<keyword evidence="4" id="KW-0131">Cell cycle</keyword>
<evidence type="ECO:0000256" key="6">
    <source>
        <dbReference type="SAM" id="Phobius"/>
    </source>
</evidence>
<dbReference type="EMBL" id="VEPZ02001266">
    <property type="protein sequence ID" value="KAE8683530.1"/>
    <property type="molecule type" value="Genomic_DNA"/>
</dbReference>
<keyword evidence="6" id="KW-0812">Transmembrane</keyword>
<keyword evidence="10" id="KW-1185">Reference proteome</keyword>
<dbReference type="Pfam" id="PF02984">
    <property type="entry name" value="Cyclin_C"/>
    <property type="match status" value="1"/>
</dbReference>
<sequence>MTYQEGCHRVTRAAAKKRAAESAGITEENVTNKKRFVLGEISNFTEIVGSMNTIQGKKKTQKLHPKEKAKTKPSVVRPLLKEAKENTEDEKQLDVGVVSDDPQMCGYYASHIYEYLHQMEVQNDVSTNMRAILVDWQRLQLLDVSSMLIASKYEEINPPNVEDFCYITNTAYTKDQVIFPFFLLVHLYSFAFHSTLLHSITEYCWLNMKPSSLQLEFLGCYLAELSLLDYGYVKFLPSIVAASVIFLSRFIIRPKKHTWSSALQQHSGYKASDLKDCVLIIHDLYLSRRGGALHAARDKYKQHKFKCVAIMPASPEIHASHFEDFQVDISDVEVLNMFKG</sequence>
<evidence type="ECO:0000256" key="3">
    <source>
        <dbReference type="ARBA" id="ARBA00023127"/>
    </source>
</evidence>
<keyword evidence="6" id="KW-0472">Membrane</keyword>
<dbReference type="InterPro" id="IPR006671">
    <property type="entry name" value="Cyclin_N"/>
</dbReference>
<name>A0A6A2YW45_HIBSY</name>
<organism evidence="9 10">
    <name type="scientific">Hibiscus syriacus</name>
    <name type="common">Rose of Sharon</name>
    <dbReference type="NCBI Taxonomy" id="106335"/>
    <lineage>
        <taxon>Eukaryota</taxon>
        <taxon>Viridiplantae</taxon>
        <taxon>Streptophyta</taxon>
        <taxon>Embryophyta</taxon>
        <taxon>Tracheophyta</taxon>
        <taxon>Spermatophyta</taxon>
        <taxon>Magnoliopsida</taxon>
        <taxon>eudicotyledons</taxon>
        <taxon>Gunneridae</taxon>
        <taxon>Pentapetalae</taxon>
        <taxon>rosids</taxon>
        <taxon>malvids</taxon>
        <taxon>Malvales</taxon>
        <taxon>Malvaceae</taxon>
        <taxon>Malvoideae</taxon>
        <taxon>Hibiscus</taxon>
    </lineage>
</organism>
<dbReference type="Proteomes" id="UP000436088">
    <property type="component" value="Unassembled WGS sequence"/>
</dbReference>
<protein>
    <recommendedName>
        <fullName evidence="11">B-like cyclin</fullName>
    </recommendedName>
</protein>
<dbReference type="SUPFAM" id="SSF47954">
    <property type="entry name" value="Cyclin-like"/>
    <property type="match status" value="2"/>
</dbReference>
<evidence type="ECO:0000256" key="4">
    <source>
        <dbReference type="ARBA" id="ARBA00023306"/>
    </source>
</evidence>
<evidence type="ECO:0008006" key="11">
    <source>
        <dbReference type="Google" id="ProtNLM"/>
    </source>
</evidence>
<keyword evidence="3 5" id="KW-0195">Cyclin</keyword>
<proteinExistence type="inferred from homology"/>
<keyword evidence="2" id="KW-0132">Cell division</keyword>
<dbReference type="PANTHER" id="PTHR10177">
    <property type="entry name" value="CYCLINS"/>
    <property type="match status" value="1"/>
</dbReference>
<comment type="similarity">
    <text evidence="1">Belongs to the cyclin family. Cyclin AB subfamily.</text>
</comment>
<feature type="transmembrane region" description="Helical" evidence="6">
    <location>
        <begin position="177"/>
        <end position="200"/>
    </location>
</feature>
<dbReference type="FunFam" id="1.10.472.10:FF:000013">
    <property type="entry name" value="Cyclin A1"/>
    <property type="match status" value="1"/>
</dbReference>
<dbReference type="Pfam" id="PF00134">
    <property type="entry name" value="Cyclin_N"/>
    <property type="match status" value="1"/>
</dbReference>
<feature type="transmembrane region" description="Helical" evidence="6">
    <location>
        <begin position="235"/>
        <end position="252"/>
    </location>
</feature>
<evidence type="ECO:0000259" key="8">
    <source>
        <dbReference type="SMART" id="SM01332"/>
    </source>
</evidence>
<dbReference type="Gene3D" id="1.10.472.10">
    <property type="entry name" value="Cyclin-like"/>
    <property type="match status" value="2"/>
</dbReference>
<reference evidence="9" key="1">
    <citation type="submission" date="2019-09" db="EMBL/GenBank/DDBJ databases">
        <title>Draft genome information of white flower Hibiscus syriacus.</title>
        <authorList>
            <person name="Kim Y.-M."/>
        </authorList>
    </citation>
    <scope>NUCLEOTIDE SEQUENCE [LARGE SCALE GENOMIC DNA]</scope>
    <source>
        <strain evidence="9">YM2019G1</strain>
    </source>
</reference>
<evidence type="ECO:0000313" key="10">
    <source>
        <dbReference type="Proteomes" id="UP000436088"/>
    </source>
</evidence>
<dbReference type="InterPro" id="IPR013763">
    <property type="entry name" value="Cyclin-like_dom"/>
</dbReference>
<dbReference type="InterPro" id="IPR004367">
    <property type="entry name" value="Cyclin_C-dom"/>
</dbReference>
<dbReference type="SMART" id="SM01332">
    <property type="entry name" value="Cyclin_C"/>
    <property type="match status" value="1"/>
</dbReference>
<dbReference type="GO" id="GO:0051301">
    <property type="term" value="P:cell division"/>
    <property type="evidence" value="ECO:0007669"/>
    <property type="project" value="UniProtKB-KW"/>
</dbReference>
<keyword evidence="6" id="KW-1133">Transmembrane helix</keyword>
<evidence type="ECO:0000256" key="1">
    <source>
        <dbReference type="ARBA" id="ARBA00006955"/>
    </source>
</evidence>
<evidence type="ECO:0000259" key="7">
    <source>
        <dbReference type="SMART" id="SM00385"/>
    </source>
</evidence>